<gene>
    <name evidence="1" type="ORF">N8T08_001657</name>
</gene>
<sequence length="414" mass="47495">MLSTRRAIPLLGLAFFVFLLYSFTSLSQWRRMPQTVRLGGTVATPSPTPFARWNISGVGFDERPGREPYAPQPQYVPGKPKPPGSDYSKTIVVPQTSEEDTTWMEYELPGWQSAVYMVDDPSAPLHPPRNKGHEVMVYLSFIIDHYDQLPDIVAFMHSHQFAWHNDEIFGGNAAEMLDRLNPARVVREGYMNLRCTWAPGCPDWLHPGTVEEDETKQEETMLARSWGEIFPDDPIPDVLAQPCCAQFAVSRERILSIPKARFVYYRDWILRTELSDYISGRVWEYLWHVVFTGQNVVCPKENVCYCDGYGVCFGGEDEYDQFRSVGHEKQDLEEQLNKWYSQAEVIEIARLRGNLGENSRLTVPEPGKDLSLQDQIYEKEILLDDILFNATERGKDPRARAKEAGRPWKEGDGF</sequence>
<accession>A0ACC3AN12</accession>
<protein>
    <submittedName>
        <fullName evidence="1">Uncharacterized protein</fullName>
    </submittedName>
</protein>
<dbReference type="Proteomes" id="UP001177260">
    <property type="component" value="Unassembled WGS sequence"/>
</dbReference>
<proteinExistence type="predicted"/>
<dbReference type="EMBL" id="JAOPJF010000123">
    <property type="protein sequence ID" value="KAK1138917.1"/>
    <property type="molecule type" value="Genomic_DNA"/>
</dbReference>
<evidence type="ECO:0000313" key="2">
    <source>
        <dbReference type="Proteomes" id="UP001177260"/>
    </source>
</evidence>
<organism evidence="1 2">
    <name type="scientific">Aspergillus melleus</name>
    <dbReference type="NCBI Taxonomy" id="138277"/>
    <lineage>
        <taxon>Eukaryota</taxon>
        <taxon>Fungi</taxon>
        <taxon>Dikarya</taxon>
        <taxon>Ascomycota</taxon>
        <taxon>Pezizomycotina</taxon>
        <taxon>Eurotiomycetes</taxon>
        <taxon>Eurotiomycetidae</taxon>
        <taxon>Eurotiales</taxon>
        <taxon>Aspergillaceae</taxon>
        <taxon>Aspergillus</taxon>
        <taxon>Aspergillus subgen. Circumdati</taxon>
    </lineage>
</organism>
<evidence type="ECO:0000313" key="1">
    <source>
        <dbReference type="EMBL" id="KAK1138917.1"/>
    </source>
</evidence>
<reference evidence="1 2" key="1">
    <citation type="journal article" date="2023" name="ACS Omega">
        <title>Identification of the Neoaspergillic Acid Biosynthesis Gene Cluster by Establishing an In Vitro CRISPR-Ribonucleoprotein Genetic System in Aspergillus melleus.</title>
        <authorList>
            <person name="Yuan B."/>
            <person name="Grau M.F."/>
            <person name="Murata R.M."/>
            <person name="Torok T."/>
            <person name="Venkateswaran K."/>
            <person name="Stajich J.E."/>
            <person name="Wang C.C.C."/>
        </authorList>
    </citation>
    <scope>NUCLEOTIDE SEQUENCE [LARGE SCALE GENOMIC DNA]</scope>
    <source>
        <strain evidence="1 2">IMV 1140</strain>
    </source>
</reference>
<name>A0ACC3AN12_9EURO</name>
<keyword evidence="2" id="KW-1185">Reference proteome</keyword>
<comment type="caution">
    <text evidence="1">The sequence shown here is derived from an EMBL/GenBank/DDBJ whole genome shotgun (WGS) entry which is preliminary data.</text>
</comment>